<feature type="signal peptide" evidence="1">
    <location>
        <begin position="1"/>
        <end position="24"/>
    </location>
</feature>
<dbReference type="EMBL" id="CACSII010000012">
    <property type="protein sequence ID" value="CAA0105755.1"/>
    <property type="molecule type" value="Genomic_DNA"/>
</dbReference>
<name>A0A5S9PMY4_9GAMM</name>
<dbReference type="OrthoDB" id="9788733at2"/>
<gene>
    <name evidence="2" type="ORF">DPBNPPHM_01205</name>
</gene>
<dbReference type="Proteomes" id="UP000434580">
    <property type="component" value="Unassembled WGS sequence"/>
</dbReference>
<accession>A0A5S9PMY4</accession>
<dbReference type="AlphaFoldDB" id="A0A5S9PMY4"/>
<evidence type="ECO:0000256" key="1">
    <source>
        <dbReference type="SAM" id="SignalP"/>
    </source>
</evidence>
<evidence type="ECO:0000313" key="3">
    <source>
        <dbReference type="Proteomes" id="UP000434580"/>
    </source>
</evidence>
<sequence length="399" mass="44131">MTLTKTITIGSLAALALTSTTAVAHKAEELNTRIDASASFSYRTNGAVDKTDYWRIPGLMMGGEATPVPKGVSLDDAQLRGTWKADDNNYVFAKISAHGDGSHNELELEHLWYMFQLKPEHVGMRLELGQMAGIFTPSANWHASTDTFSEAPLIADAFFGRYFIDKGARISTQFDNFDIGLSLWNGDSFPASSGDGSGDIFINYQANFDGWQVSAGVWGMVAQADLRGDERYSDGHSHSNINPPPTDIRFSGTSYLGGLHAGLQIPLADSLAMDFRGEWLTETSDGEILDSNRRADLKGDYAGYLVEAALIVDRHRISFRQEGLILDNTVSGPSAQILAEEANLINNGKDPERFTVSWRWQIIDQFTLRTEWVNDSTVEDNRQRFVIGGVWQQNLFSLK</sequence>
<keyword evidence="1" id="KW-0732">Signal</keyword>
<reference evidence="2 3" key="1">
    <citation type="submission" date="2019-11" db="EMBL/GenBank/DDBJ databases">
        <authorList>
            <person name="Holert J."/>
        </authorList>
    </citation>
    <scope>NUCLEOTIDE SEQUENCE [LARGE SCALE GENOMIC DNA]</scope>
    <source>
        <strain evidence="2">BC5_2</strain>
    </source>
</reference>
<evidence type="ECO:0000313" key="2">
    <source>
        <dbReference type="EMBL" id="CAA0105755.1"/>
    </source>
</evidence>
<dbReference type="SUPFAM" id="SSF56935">
    <property type="entry name" value="Porins"/>
    <property type="match status" value="1"/>
</dbReference>
<feature type="chain" id="PRO_5024863716" description="Porin" evidence="1">
    <location>
        <begin position="25"/>
        <end position="399"/>
    </location>
</feature>
<proteinExistence type="predicted"/>
<organism evidence="2 3">
    <name type="scientific">BD1-7 clade bacterium</name>
    <dbReference type="NCBI Taxonomy" id="2029982"/>
    <lineage>
        <taxon>Bacteria</taxon>
        <taxon>Pseudomonadati</taxon>
        <taxon>Pseudomonadota</taxon>
        <taxon>Gammaproteobacteria</taxon>
        <taxon>Cellvibrionales</taxon>
        <taxon>Spongiibacteraceae</taxon>
        <taxon>BD1-7 clade</taxon>
    </lineage>
</organism>
<protein>
    <recommendedName>
        <fullName evidence="4">Porin</fullName>
    </recommendedName>
</protein>
<evidence type="ECO:0008006" key="4">
    <source>
        <dbReference type="Google" id="ProtNLM"/>
    </source>
</evidence>